<reference evidence="2 3" key="1">
    <citation type="submission" date="2023-05" db="EMBL/GenBank/DDBJ databases">
        <title>Draft genome sequence of Streptomyces sp. B-S-A6 isolated from a cave soil in Thailand.</title>
        <authorList>
            <person name="Chamroensaksri N."/>
            <person name="Muangham S."/>
        </authorList>
    </citation>
    <scope>NUCLEOTIDE SEQUENCE [LARGE SCALE GENOMIC DNA]</scope>
    <source>
        <strain evidence="2 3">B-S-A6</strain>
    </source>
</reference>
<dbReference type="EMBL" id="JASCIQ010000044">
    <property type="protein sequence ID" value="MDI3408345.1"/>
    <property type="molecule type" value="Genomic_DNA"/>
</dbReference>
<evidence type="ECO:0000313" key="3">
    <source>
        <dbReference type="Proteomes" id="UP001223978"/>
    </source>
</evidence>
<evidence type="ECO:0008006" key="4">
    <source>
        <dbReference type="Google" id="ProtNLM"/>
    </source>
</evidence>
<accession>A0ABT6SK80</accession>
<feature type="region of interest" description="Disordered" evidence="1">
    <location>
        <begin position="36"/>
        <end position="95"/>
    </location>
</feature>
<comment type="caution">
    <text evidence="2">The sequence shown here is derived from an EMBL/GenBank/DDBJ whole genome shotgun (WGS) entry which is preliminary data.</text>
</comment>
<proteinExistence type="predicted"/>
<protein>
    <recommendedName>
        <fullName evidence="4">Lipoprotein</fullName>
    </recommendedName>
</protein>
<gene>
    <name evidence="2" type="ORF">QIS96_31565</name>
</gene>
<evidence type="ECO:0000313" key="2">
    <source>
        <dbReference type="EMBL" id="MDI3408345.1"/>
    </source>
</evidence>
<keyword evidence="3" id="KW-1185">Reference proteome</keyword>
<sequence>MTTSADTPRRRSVVVPLLAATACILTGLVLLQPVETPADDRTARPAAQQRTHDPAPEDSDPATGGEESTVPDDKGSDPRTALTGVPVAGDGRAGDRAVQRVLDRASTPNLARSTERELVELATQIWKAEVTGKNRARWPGYFTDQPLRSPFRHVRIQAAIARATDLKDNRVEVRLVWAGARDSSPVEDGRLGQVVLTHDQGRWLPVR</sequence>
<evidence type="ECO:0000256" key="1">
    <source>
        <dbReference type="SAM" id="MobiDB-lite"/>
    </source>
</evidence>
<dbReference type="RefSeq" id="WP_282546254.1">
    <property type="nucleotide sequence ID" value="NZ_JASCIQ010000044.1"/>
</dbReference>
<organism evidence="2 3">
    <name type="scientific">Streptomyces cavernicola</name>
    <dbReference type="NCBI Taxonomy" id="3043613"/>
    <lineage>
        <taxon>Bacteria</taxon>
        <taxon>Bacillati</taxon>
        <taxon>Actinomycetota</taxon>
        <taxon>Actinomycetes</taxon>
        <taxon>Kitasatosporales</taxon>
        <taxon>Streptomycetaceae</taxon>
        <taxon>Streptomyces</taxon>
    </lineage>
</organism>
<name>A0ABT6SK80_9ACTN</name>
<dbReference type="Proteomes" id="UP001223978">
    <property type="component" value="Unassembled WGS sequence"/>
</dbReference>